<organism evidence="3 4">
    <name type="scientific">Candidatus Terrybacteria bacterium RIFCSPHIGHO2_01_FULL_48_17</name>
    <dbReference type="NCBI Taxonomy" id="1802362"/>
    <lineage>
        <taxon>Bacteria</taxon>
        <taxon>Candidatus Terryibacteriota</taxon>
    </lineage>
</organism>
<dbReference type="EMBL" id="MHSS01000014">
    <property type="protein sequence ID" value="OHA47756.1"/>
    <property type="molecule type" value="Genomic_DNA"/>
</dbReference>
<dbReference type="Proteomes" id="UP000177629">
    <property type="component" value="Unassembled WGS sequence"/>
</dbReference>
<feature type="transmembrane region" description="Helical" evidence="2">
    <location>
        <begin position="223"/>
        <end position="240"/>
    </location>
</feature>
<dbReference type="PANTHER" id="PTHR38434:SF1">
    <property type="entry name" value="BLL2549 PROTEIN"/>
    <property type="match status" value="1"/>
</dbReference>
<evidence type="ECO:0008006" key="5">
    <source>
        <dbReference type="Google" id="ProtNLM"/>
    </source>
</evidence>
<protein>
    <recommendedName>
        <fullName evidence="5">DUF2339 domain-containing protein</fullName>
    </recommendedName>
</protein>
<dbReference type="STRING" id="1802362.A2806_01515"/>
<feature type="transmembrane region" description="Helical" evidence="2">
    <location>
        <begin position="199"/>
        <end position="216"/>
    </location>
</feature>
<dbReference type="InterPro" id="IPR019286">
    <property type="entry name" value="DUF2339_TM"/>
</dbReference>
<feature type="coiled-coil region" evidence="1">
    <location>
        <begin position="43"/>
        <end position="70"/>
    </location>
</feature>
<feature type="transmembrane region" description="Helical" evidence="2">
    <location>
        <begin position="408"/>
        <end position="427"/>
    </location>
</feature>
<gene>
    <name evidence="3" type="ORF">A2806_01515</name>
</gene>
<feature type="transmembrane region" description="Helical" evidence="2">
    <location>
        <begin position="497"/>
        <end position="515"/>
    </location>
</feature>
<evidence type="ECO:0000256" key="2">
    <source>
        <dbReference type="SAM" id="Phobius"/>
    </source>
</evidence>
<evidence type="ECO:0000313" key="3">
    <source>
        <dbReference type="EMBL" id="OHA47756.1"/>
    </source>
</evidence>
<feature type="transmembrane region" description="Helical" evidence="2">
    <location>
        <begin position="559"/>
        <end position="578"/>
    </location>
</feature>
<keyword evidence="2" id="KW-0472">Membrane</keyword>
<name>A0A1G2PHD0_9BACT</name>
<feature type="transmembrane region" description="Helical" evidence="2">
    <location>
        <begin position="270"/>
        <end position="286"/>
    </location>
</feature>
<dbReference type="AlphaFoldDB" id="A0A1G2PHD0"/>
<keyword evidence="2" id="KW-1133">Transmembrane helix</keyword>
<accession>A0A1G2PHD0</accession>
<feature type="transmembrane region" description="Helical" evidence="2">
    <location>
        <begin position="583"/>
        <end position="601"/>
    </location>
</feature>
<keyword evidence="2" id="KW-0812">Transmembrane</keyword>
<reference evidence="3 4" key="1">
    <citation type="journal article" date="2016" name="Nat. Commun.">
        <title>Thousands of microbial genomes shed light on interconnected biogeochemical processes in an aquifer system.</title>
        <authorList>
            <person name="Anantharaman K."/>
            <person name="Brown C.T."/>
            <person name="Hug L.A."/>
            <person name="Sharon I."/>
            <person name="Castelle C.J."/>
            <person name="Probst A.J."/>
            <person name="Thomas B.C."/>
            <person name="Singh A."/>
            <person name="Wilkins M.J."/>
            <person name="Karaoz U."/>
            <person name="Brodie E.L."/>
            <person name="Williams K.H."/>
            <person name="Hubbard S.S."/>
            <person name="Banfield J.F."/>
        </authorList>
    </citation>
    <scope>NUCLEOTIDE SEQUENCE [LARGE SCALE GENOMIC DNA]</scope>
</reference>
<sequence>MAREELVFYIASERQRGTTDVTIRQALLAKGWNPSLIEEAYGALDVSGRLEKLERRFSELETTVKQIAFKIGVSSAAPPAPSFQEIPPPPSPPPYISQKPKEIQWEAMLGGNWLARVGVAALVLGVAFFLKLAFDNDWIGERGRVLLGIAGGLSLLGLGEYWKEKYKIYAQIITGGGVAILYLSLFAAAIFYHLVPAELVFVFMAAVTATAGLLALRYESAGVAIVGILGGFVTPVLLWTEFSNEFILLIYAAILDLGVLSLASFRNWRPLTLLGLVGSLVLFGFWTSQVDVQEKLALAQGALTVFWLIFVGATTLFHFLWRKAPDRSDLALMSLNAASYFAISYILLLPSWEPFLGIFTFGLAAFYGILAYAALSVSRKNALLTLFLGGIALVLLTFAIPIQFTQNWITIAWVVEGVVLLWLGFLLTSYHLRAFGLGVLVIAMVRLFAFDAGVNLKTFSPIFNDRFMTFVVAIASVYAAAYFYAKGKELLRPEEKWILPILSLAAHFLTLWMLSAELISLFDSRALAARSPIGPKEPFVPQPRADYAEVRNLSNGKNFSLSALWALYAIAMVAVGIVRRSRAIRIAALVLLWFTIFKVFLFDSLGLDQGYRVAAFITLGIILLATAFLYNRFKENIKEFLLEES</sequence>
<evidence type="ECO:0000313" key="4">
    <source>
        <dbReference type="Proteomes" id="UP000177629"/>
    </source>
</evidence>
<dbReference type="Pfam" id="PF10101">
    <property type="entry name" value="DUF2339"/>
    <property type="match status" value="1"/>
</dbReference>
<feature type="transmembrane region" description="Helical" evidence="2">
    <location>
        <begin position="466"/>
        <end position="485"/>
    </location>
</feature>
<comment type="caution">
    <text evidence="3">The sequence shown here is derived from an EMBL/GenBank/DDBJ whole genome shotgun (WGS) entry which is preliminary data.</text>
</comment>
<feature type="transmembrane region" description="Helical" evidence="2">
    <location>
        <begin position="298"/>
        <end position="321"/>
    </location>
</feature>
<evidence type="ECO:0000256" key="1">
    <source>
        <dbReference type="SAM" id="Coils"/>
    </source>
</evidence>
<feature type="transmembrane region" description="Helical" evidence="2">
    <location>
        <begin position="613"/>
        <end position="630"/>
    </location>
</feature>
<feature type="transmembrane region" description="Helical" evidence="2">
    <location>
        <begin position="434"/>
        <end position="454"/>
    </location>
</feature>
<feature type="transmembrane region" description="Helical" evidence="2">
    <location>
        <begin position="246"/>
        <end position="263"/>
    </location>
</feature>
<feature type="transmembrane region" description="Helical" evidence="2">
    <location>
        <begin position="382"/>
        <end position="402"/>
    </location>
</feature>
<feature type="transmembrane region" description="Helical" evidence="2">
    <location>
        <begin position="145"/>
        <end position="162"/>
    </location>
</feature>
<feature type="transmembrane region" description="Helical" evidence="2">
    <location>
        <begin position="113"/>
        <end position="133"/>
    </location>
</feature>
<dbReference type="PANTHER" id="PTHR38434">
    <property type="entry name" value="BLL2549 PROTEIN"/>
    <property type="match status" value="1"/>
</dbReference>
<feature type="transmembrane region" description="Helical" evidence="2">
    <location>
        <begin position="330"/>
        <end position="349"/>
    </location>
</feature>
<feature type="transmembrane region" description="Helical" evidence="2">
    <location>
        <begin position="355"/>
        <end position="375"/>
    </location>
</feature>
<feature type="transmembrane region" description="Helical" evidence="2">
    <location>
        <begin position="169"/>
        <end position="193"/>
    </location>
</feature>
<proteinExistence type="predicted"/>
<keyword evidence="1" id="KW-0175">Coiled coil</keyword>